<feature type="domain" description="C2H2-type" evidence="13">
    <location>
        <begin position="639"/>
        <end position="666"/>
    </location>
</feature>
<accession>A0AAV2SSW3</accession>
<keyword evidence="5 11" id="KW-0863">Zinc-finger</keyword>
<dbReference type="PANTHER" id="PTHR24379:SF121">
    <property type="entry name" value="C2H2-TYPE DOMAIN-CONTAINING PROTEIN"/>
    <property type="match status" value="1"/>
</dbReference>
<keyword evidence="7" id="KW-0805">Transcription regulation</keyword>
<sequence length="766" mass="88509">MAATSAAIWSAPNKKEKGYAHSGTSTSSDDQADNGESSRDPCRKDTSNHGKSYKKIEYFKDYVLENKILIQSFQFFTSIVDKINNLLSNINAPEPTVILTGDFNFPFVKCIKGTHNEVVDKYNLVQAIEEPTRERNTLDLENTKNINNSIATPLKLILRKSLHEGKIPDLFKLAYVTPIHKGGSKIKPEQYCPSPHHCDSIFLKIKYFFKNKCQLQPASAFQSNILNQARRTHDEDKGEERESRNKLHTVNTLQLHTDERTRNLENLICRFQYFGNYITCGEFRQKNSLFCAITYTSMQICQLIRKYQLKRALHAGEISTRKLTSDYKLNMLACAKWHEFSALIPEQDSEDEPDPDLGPTQYLDLVLGRDDQDQDQTLMEQNEEKYYSDTKDSPQTSPDVVHEWGYGRKPATLKCNMCGYTCIHYNKLKKHIMEHTGEKPYTCPNCDYICRNKADMKVHMCKHSGEKPFECILCDYKAQQVGSLNIHMLTHQNEEPYTCKICRKTFKTECAFSKHELIHSDKPQYSCTHCDYKNPNNEDIQRHMQTHANLDNKPLACNYCDFECMQIASFSKHMKTHVSDRLFKCPDCDYRCSQRVSLKTHMLNHTGEKPFMCNECPYSCRTSSSLKIHIMRHGESAPYTCIECGYKAISNHALINHMRKHTGERPFSCTECNYTCALKHSLKIHMGKHTQPFRCLHCSYRCAQKGSLKLHLKKHDPNLEIESSQLKQQKRVIFNGSLKRSRQIPVIPELMQIQSEQTHTLSDNTQ</sequence>
<comment type="caution">
    <text evidence="14">The sequence shown here is derived from an EMBL/GenBank/DDBJ whole genome shotgun (WGS) entry which is preliminary data.</text>
</comment>
<name>A0AAV2SSW3_MEGNR</name>
<evidence type="ECO:0000256" key="5">
    <source>
        <dbReference type="ARBA" id="ARBA00022771"/>
    </source>
</evidence>
<feature type="region of interest" description="Disordered" evidence="12">
    <location>
        <begin position="1"/>
        <end position="49"/>
    </location>
</feature>
<keyword evidence="3" id="KW-0479">Metal-binding</keyword>
<dbReference type="FunFam" id="3.30.160.60:FF:000614">
    <property type="entry name" value="Zinc finger protein 142"/>
    <property type="match status" value="2"/>
</dbReference>
<evidence type="ECO:0000256" key="3">
    <source>
        <dbReference type="ARBA" id="ARBA00022723"/>
    </source>
</evidence>
<dbReference type="PROSITE" id="PS50157">
    <property type="entry name" value="ZINC_FINGER_C2H2_2"/>
    <property type="match status" value="8"/>
</dbReference>
<evidence type="ECO:0000256" key="7">
    <source>
        <dbReference type="ARBA" id="ARBA00023015"/>
    </source>
</evidence>
<keyword evidence="15" id="KW-1185">Reference proteome</keyword>
<evidence type="ECO:0000313" key="15">
    <source>
        <dbReference type="Proteomes" id="UP001497623"/>
    </source>
</evidence>
<dbReference type="FunFam" id="3.30.160.60:FF:000099">
    <property type="entry name" value="Zinc finger protein 79"/>
    <property type="match status" value="1"/>
</dbReference>
<dbReference type="Pfam" id="PF23611">
    <property type="entry name" value="zf-C2H2_16"/>
    <property type="match status" value="1"/>
</dbReference>
<evidence type="ECO:0000256" key="6">
    <source>
        <dbReference type="ARBA" id="ARBA00022833"/>
    </source>
</evidence>
<keyword evidence="4" id="KW-0677">Repeat</keyword>
<evidence type="ECO:0000256" key="4">
    <source>
        <dbReference type="ARBA" id="ARBA00022737"/>
    </source>
</evidence>
<protein>
    <recommendedName>
        <fullName evidence="13">C2H2-type domain-containing protein</fullName>
    </recommendedName>
</protein>
<dbReference type="EMBL" id="CAXKWB010111373">
    <property type="protein sequence ID" value="CAL4233246.1"/>
    <property type="molecule type" value="Genomic_DNA"/>
</dbReference>
<feature type="domain" description="C2H2-type" evidence="13">
    <location>
        <begin position="441"/>
        <end position="468"/>
    </location>
</feature>
<evidence type="ECO:0000256" key="12">
    <source>
        <dbReference type="SAM" id="MobiDB-lite"/>
    </source>
</evidence>
<feature type="domain" description="C2H2-type" evidence="13">
    <location>
        <begin position="497"/>
        <end position="524"/>
    </location>
</feature>
<proteinExistence type="inferred from homology"/>
<feature type="domain" description="C2H2-type" evidence="13">
    <location>
        <begin position="525"/>
        <end position="552"/>
    </location>
</feature>
<reference evidence="14 15" key="1">
    <citation type="submission" date="2024-05" db="EMBL/GenBank/DDBJ databases">
        <authorList>
            <person name="Wallberg A."/>
        </authorList>
    </citation>
    <scope>NUCLEOTIDE SEQUENCE [LARGE SCALE GENOMIC DNA]</scope>
</reference>
<gene>
    <name evidence="14" type="ORF">MNOR_LOCUS39911</name>
</gene>
<dbReference type="InterPro" id="IPR013087">
    <property type="entry name" value="Znf_C2H2_type"/>
</dbReference>
<dbReference type="SMART" id="SM00355">
    <property type="entry name" value="ZnF_C2H2"/>
    <property type="match status" value="11"/>
</dbReference>
<dbReference type="GO" id="GO:0005634">
    <property type="term" value="C:nucleus"/>
    <property type="evidence" value="ECO:0007669"/>
    <property type="project" value="UniProtKB-SubCell"/>
</dbReference>
<feature type="domain" description="C2H2-type" evidence="13">
    <location>
        <begin position="611"/>
        <end position="638"/>
    </location>
</feature>
<dbReference type="GO" id="GO:0010468">
    <property type="term" value="P:regulation of gene expression"/>
    <property type="evidence" value="ECO:0007669"/>
    <property type="project" value="UniProtKB-ARBA"/>
</dbReference>
<comment type="similarity">
    <text evidence="2">Belongs to the hunchback C2H2-type zinc-finger protein family.</text>
</comment>
<dbReference type="PROSITE" id="PS00028">
    <property type="entry name" value="ZINC_FINGER_C2H2_1"/>
    <property type="match status" value="8"/>
</dbReference>
<feature type="non-terminal residue" evidence="14">
    <location>
        <position position="766"/>
    </location>
</feature>
<evidence type="ECO:0000259" key="13">
    <source>
        <dbReference type="PROSITE" id="PS50157"/>
    </source>
</evidence>
<comment type="subcellular location">
    <subcellularLocation>
        <location evidence="1">Nucleus</location>
    </subcellularLocation>
</comment>
<feature type="domain" description="C2H2-type" evidence="13">
    <location>
        <begin position="583"/>
        <end position="610"/>
    </location>
</feature>
<evidence type="ECO:0000256" key="10">
    <source>
        <dbReference type="ARBA" id="ARBA00023242"/>
    </source>
</evidence>
<evidence type="ECO:0000256" key="1">
    <source>
        <dbReference type="ARBA" id="ARBA00004123"/>
    </source>
</evidence>
<evidence type="ECO:0000256" key="11">
    <source>
        <dbReference type="PROSITE-ProRule" id="PRU00042"/>
    </source>
</evidence>
<dbReference type="PANTHER" id="PTHR24379">
    <property type="entry name" value="KRAB AND ZINC FINGER DOMAIN-CONTAINING"/>
    <property type="match status" value="1"/>
</dbReference>
<dbReference type="FunFam" id="3.30.160.60:FF:000446">
    <property type="entry name" value="Zinc finger protein"/>
    <property type="match status" value="3"/>
</dbReference>
<dbReference type="InterPro" id="IPR056438">
    <property type="entry name" value="Znf-C2H2_CTCF"/>
</dbReference>
<evidence type="ECO:0000313" key="14">
    <source>
        <dbReference type="EMBL" id="CAL4233246.1"/>
    </source>
</evidence>
<dbReference type="Gene3D" id="3.30.160.60">
    <property type="entry name" value="Classic Zinc Finger"/>
    <property type="match status" value="10"/>
</dbReference>
<keyword evidence="10" id="KW-0539">Nucleus</keyword>
<evidence type="ECO:0000256" key="9">
    <source>
        <dbReference type="ARBA" id="ARBA00023163"/>
    </source>
</evidence>
<dbReference type="GO" id="GO:0008270">
    <property type="term" value="F:zinc ion binding"/>
    <property type="evidence" value="ECO:0007669"/>
    <property type="project" value="UniProtKB-KW"/>
</dbReference>
<dbReference type="InterPro" id="IPR036236">
    <property type="entry name" value="Znf_C2H2_sf"/>
</dbReference>
<organism evidence="14 15">
    <name type="scientific">Meganyctiphanes norvegica</name>
    <name type="common">Northern krill</name>
    <name type="synonym">Thysanopoda norvegica</name>
    <dbReference type="NCBI Taxonomy" id="48144"/>
    <lineage>
        <taxon>Eukaryota</taxon>
        <taxon>Metazoa</taxon>
        <taxon>Ecdysozoa</taxon>
        <taxon>Arthropoda</taxon>
        <taxon>Crustacea</taxon>
        <taxon>Multicrustacea</taxon>
        <taxon>Malacostraca</taxon>
        <taxon>Eumalacostraca</taxon>
        <taxon>Eucarida</taxon>
        <taxon>Euphausiacea</taxon>
        <taxon>Euphausiidae</taxon>
        <taxon>Meganyctiphanes</taxon>
    </lineage>
</organism>
<feature type="domain" description="C2H2-type" evidence="13">
    <location>
        <begin position="469"/>
        <end position="496"/>
    </location>
</feature>
<dbReference type="GO" id="GO:0003677">
    <property type="term" value="F:DNA binding"/>
    <property type="evidence" value="ECO:0007669"/>
    <property type="project" value="UniProtKB-KW"/>
</dbReference>
<dbReference type="SUPFAM" id="SSF57667">
    <property type="entry name" value="beta-beta-alpha zinc fingers"/>
    <property type="match status" value="6"/>
</dbReference>
<dbReference type="Proteomes" id="UP001497623">
    <property type="component" value="Unassembled WGS sequence"/>
</dbReference>
<dbReference type="AlphaFoldDB" id="A0AAV2SSW3"/>
<evidence type="ECO:0000256" key="8">
    <source>
        <dbReference type="ARBA" id="ARBA00023125"/>
    </source>
</evidence>
<keyword evidence="8" id="KW-0238">DNA-binding</keyword>
<keyword evidence="9" id="KW-0804">Transcription</keyword>
<evidence type="ECO:0000256" key="2">
    <source>
        <dbReference type="ARBA" id="ARBA00007746"/>
    </source>
</evidence>
<feature type="domain" description="C2H2-type" evidence="13">
    <location>
        <begin position="413"/>
        <end position="440"/>
    </location>
</feature>
<feature type="compositionally biased region" description="Basic and acidic residues" evidence="12">
    <location>
        <begin position="36"/>
        <end position="49"/>
    </location>
</feature>
<keyword evidence="6" id="KW-0862">Zinc</keyword>
<dbReference type="Pfam" id="PF00096">
    <property type="entry name" value="zf-C2H2"/>
    <property type="match status" value="1"/>
</dbReference>